<dbReference type="GO" id="GO:0016887">
    <property type="term" value="F:ATP hydrolysis activity"/>
    <property type="evidence" value="ECO:0007669"/>
    <property type="project" value="InterPro"/>
</dbReference>
<keyword evidence="3" id="KW-1003">Cell membrane</keyword>
<dbReference type="InterPro" id="IPR036640">
    <property type="entry name" value="ABC1_TM_sf"/>
</dbReference>
<dbReference type="InterPro" id="IPR003593">
    <property type="entry name" value="AAA+_ATPase"/>
</dbReference>
<name>A0A6G3SK36_STRAQ</name>
<keyword evidence="4" id="KW-0997">Cell inner membrane</keyword>
<evidence type="ECO:0000256" key="4">
    <source>
        <dbReference type="ARBA" id="ARBA00022519"/>
    </source>
</evidence>
<dbReference type="AlphaFoldDB" id="A0A6G3SK36"/>
<keyword evidence="6" id="KW-0547">Nucleotide-binding</keyword>
<keyword evidence="5 11" id="KW-0812">Transmembrane</keyword>
<evidence type="ECO:0000256" key="5">
    <source>
        <dbReference type="ARBA" id="ARBA00022692"/>
    </source>
</evidence>
<keyword evidence="7 14" id="KW-0067">ATP-binding</keyword>
<comment type="subcellular location">
    <subcellularLocation>
        <location evidence="1">Cell inner membrane</location>
        <topology evidence="1">Multi-pass membrane protein</topology>
    </subcellularLocation>
</comment>
<evidence type="ECO:0000256" key="2">
    <source>
        <dbReference type="ARBA" id="ARBA00022448"/>
    </source>
</evidence>
<dbReference type="GO" id="GO:0005524">
    <property type="term" value="F:ATP binding"/>
    <property type="evidence" value="ECO:0007669"/>
    <property type="project" value="UniProtKB-KW"/>
</dbReference>
<evidence type="ECO:0000259" key="12">
    <source>
        <dbReference type="PROSITE" id="PS50893"/>
    </source>
</evidence>
<evidence type="ECO:0000256" key="7">
    <source>
        <dbReference type="ARBA" id="ARBA00022840"/>
    </source>
</evidence>
<dbReference type="Pfam" id="PF00005">
    <property type="entry name" value="ABC_tran"/>
    <property type="match status" value="1"/>
</dbReference>
<evidence type="ECO:0000313" key="14">
    <source>
        <dbReference type="EMBL" id="NEB83259.1"/>
    </source>
</evidence>
<comment type="caution">
    <text evidence="14">The sequence shown here is derived from an EMBL/GenBank/DDBJ whole genome shotgun (WGS) entry which is preliminary data.</text>
</comment>
<dbReference type="PANTHER" id="PTHR24221">
    <property type="entry name" value="ATP-BINDING CASSETTE SUB-FAMILY B"/>
    <property type="match status" value="1"/>
</dbReference>
<protein>
    <submittedName>
        <fullName evidence="14">ABC transporter ATP-binding protein</fullName>
    </submittedName>
</protein>
<keyword evidence="2" id="KW-0813">Transport</keyword>
<dbReference type="InterPro" id="IPR027417">
    <property type="entry name" value="P-loop_NTPase"/>
</dbReference>
<keyword evidence="8 11" id="KW-1133">Transmembrane helix</keyword>
<dbReference type="Gene3D" id="1.20.1560.10">
    <property type="entry name" value="ABC transporter type 1, transmembrane domain"/>
    <property type="match status" value="1"/>
</dbReference>
<dbReference type="Gene3D" id="3.40.50.300">
    <property type="entry name" value="P-loop containing nucleotide triphosphate hydrolases"/>
    <property type="match status" value="1"/>
</dbReference>
<dbReference type="PROSITE" id="PS00211">
    <property type="entry name" value="ABC_TRANSPORTER_1"/>
    <property type="match status" value="1"/>
</dbReference>
<feature type="transmembrane region" description="Helical" evidence="11">
    <location>
        <begin position="124"/>
        <end position="148"/>
    </location>
</feature>
<organism evidence="14">
    <name type="scientific">Streptomyces anulatus</name>
    <name type="common">Streptomyces chrysomallus</name>
    <dbReference type="NCBI Taxonomy" id="1892"/>
    <lineage>
        <taxon>Bacteria</taxon>
        <taxon>Bacillati</taxon>
        <taxon>Actinomycetota</taxon>
        <taxon>Actinomycetes</taxon>
        <taxon>Kitasatosporales</taxon>
        <taxon>Streptomycetaceae</taxon>
        <taxon>Streptomyces</taxon>
    </lineage>
</organism>
<evidence type="ECO:0000259" key="13">
    <source>
        <dbReference type="PROSITE" id="PS50929"/>
    </source>
</evidence>
<dbReference type="InterPro" id="IPR003439">
    <property type="entry name" value="ABC_transporter-like_ATP-bd"/>
</dbReference>
<dbReference type="PROSITE" id="PS50893">
    <property type="entry name" value="ABC_TRANSPORTER_2"/>
    <property type="match status" value="1"/>
</dbReference>
<feature type="domain" description="ABC transporter" evidence="12">
    <location>
        <begin position="330"/>
        <end position="567"/>
    </location>
</feature>
<proteinExistence type="inferred from homology"/>
<dbReference type="RefSeq" id="WP_164256570.1">
    <property type="nucleotide sequence ID" value="NZ_JAAGMK010000091.1"/>
</dbReference>
<gene>
    <name evidence="14" type="ORF">G3I43_03530</name>
</gene>
<reference evidence="14" key="1">
    <citation type="submission" date="2020-01" db="EMBL/GenBank/DDBJ databases">
        <title>Insect and environment-associated Actinomycetes.</title>
        <authorList>
            <person name="Currrie C."/>
            <person name="Chevrette M."/>
            <person name="Carlson C."/>
            <person name="Stubbendieck R."/>
            <person name="Wendt-Pienkowski E."/>
        </authorList>
    </citation>
    <scope>NUCLEOTIDE SEQUENCE</scope>
    <source>
        <strain evidence="14">SID505</strain>
    </source>
</reference>
<evidence type="ECO:0000256" key="6">
    <source>
        <dbReference type="ARBA" id="ARBA00022741"/>
    </source>
</evidence>
<evidence type="ECO:0000256" key="1">
    <source>
        <dbReference type="ARBA" id="ARBA00004429"/>
    </source>
</evidence>
<feature type="transmembrane region" description="Helical" evidence="11">
    <location>
        <begin position="154"/>
        <end position="171"/>
    </location>
</feature>
<sequence length="581" mass="62099">MIRRLYRLWPNPKLLARLWLLTAGQAVLQGLLLALLIPVLDAVVLPEPDIGAAAPWLVLGVAGAALYAVLSVIATPVGFAAAGTLAAQLRRRLMRHVSTLTLGWFTAEHKARLARAVTSDVGNAAHLAVTIGGPVITSTLLPATVVVVTFTVDWRMALLLCAIALVAYVALRRAARIAEIAEIELERAAAGVAGRAIELGQAQPVLRAAGHAEGTPRMHAALEDHRETYREGMRRARRPFFVYTGVIMAGFIAVLALTAELMISGRVETARAIALLVLAARFLEPLGNLIELIGALRALRNQIARVEELLSTPPLPVPAEPVHAITDAGVEFANVTFTYPGGDSPALHEVSLHCRPGTTTALVGPSGSGKTTVTRLIARFFDIDSGELRVGGVDVRRIDPAALLEEIAIVFQDVYLFDDTIEDNLRLARPEATWDELREAATAARLDEVIERLPAGWNTRVGEGGAQLSGGERQRVAIARAILKQARIVLVDEASSALDPENEAAVTRAIANLSADPGRTVIVIAHRPATLAAADHVVALDGGRVVEAGTRAELLLAGGAFARLSSQYERARHWRIARMSD</sequence>
<dbReference type="GO" id="GO:0034040">
    <property type="term" value="F:ATPase-coupled lipid transmembrane transporter activity"/>
    <property type="evidence" value="ECO:0007669"/>
    <property type="project" value="TreeGrafter"/>
</dbReference>
<dbReference type="FunFam" id="3.40.50.300:FF:000221">
    <property type="entry name" value="Multidrug ABC transporter ATP-binding protein"/>
    <property type="match status" value="1"/>
</dbReference>
<dbReference type="InterPro" id="IPR039421">
    <property type="entry name" value="Type_1_exporter"/>
</dbReference>
<comment type="similarity">
    <text evidence="10">Belongs to the ABC transporter superfamily. Siderophore-Fe(3+) uptake transporter (SIUT) (TC 3.A.1.21) family.</text>
</comment>
<dbReference type="SMART" id="SM00382">
    <property type="entry name" value="AAA"/>
    <property type="match status" value="1"/>
</dbReference>
<dbReference type="InterPro" id="IPR017871">
    <property type="entry name" value="ABC_transporter-like_CS"/>
</dbReference>
<dbReference type="SUPFAM" id="SSF52540">
    <property type="entry name" value="P-loop containing nucleoside triphosphate hydrolases"/>
    <property type="match status" value="1"/>
</dbReference>
<dbReference type="Pfam" id="PF00664">
    <property type="entry name" value="ABC_membrane"/>
    <property type="match status" value="1"/>
</dbReference>
<evidence type="ECO:0000256" key="11">
    <source>
        <dbReference type="SAM" id="Phobius"/>
    </source>
</evidence>
<dbReference type="SUPFAM" id="SSF90123">
    <property type="entry name" value="ABC transporter transmembrane region"/>
    <property type="match status" value="1"/>
</dbReference>
<dbReference type="PROSITE" id="PS50929">
    <property type="entry name" value="ABC_TM1F"/>
    <property type="match status" value="1"/>
</dbReference>
<evidence type="ECO:0000256" key="10">
    <source>
        <dbReference type="ARBA" id="ARBA00023455"/>
    </source>
</evidence>
<dbReference type="GO" id="GO:0005886">
    <property type="term" value="C:plasma membrane"/>
    <property type="evidence" value="ECO:0007669"/>
    <property type="project" value="UniProtKB-SubCell"/>
</dbReference>
<dbReference type="GO" id="GO:0140359">
    <property type="term" value="F:ABC-type transporter activity"/>
    <property type="evidence" value="ECO:0007669"/>
    <property type="project" value="InterPro"/>
</dbReference>
<keyword evidence="9 11" id="KW-0472">Membrane</keyword>
<dbReference type="InterPro" id="IPR011527">
    <property type="entry name" value="ABC1_TM_dom"/>
</dbReference>
<accession>A0A6G3SK36</accession>
<dbReference type="EMBL" id="JAAGMK010000091">
    <property type="protein sequence ID" value="NEB83259.1"/>
    <property type="molecule type" value="Genomic_DNA"/>
</dbReference>
<feature type="transmembrane region" description="Helical" evidence="11">
    <location>
        <begin position="240"/>
        <end position="263"/>
    </location>
</feature>
<feature type="transmembrane region" description="Helical" evidence="11">
    <location>
        <begin position="58"/>
        <end position="86"/>
    </location>
</feature>
<dbReference type="PANTHER" id="PTHR24221:SF654">
    <property type="entry name" value="ATP-BINDING CASSETTE SUB-FAMILY B MEMBER 6"/>
    <property type="match status" value="1"/>
</dbReference>
<evidence type="ECO:0000256" key="9">
    <source>
        <dbReference type="ARBA" id="ARBA00023136"/>
    </source>
</evidence>
<evidence type="ECO:0000256" key="8">
    <source>
        <dbReference type="ARBA" id="ARBA00022989"/>
    </source>
</evidence>
<feature type="domain" description="ABC transmembrane type-1" evidence="13">
    <location>
        <begin position="20"/>
        <end position="298"/>
    </location>
</feature>
<evidence type="ECO:0000256" key="3">
    <source>
        <dbReference type="ARBA" id="ARBA00022475"/>
    </source>
</evidence>